<evidence type="ECO:0000313" key="2">
    <source>
        <dbReference type="Proteomes" id="UP000740926"/>
    </source>
</evidence>
<organism evidence="1 2">
    <name type="scientific">Rhizopus delemar</name>
    <dbReference type="NCBI Taxonomy" id="936053"/>
    <lineage>
        <taxon>Eukaryota</taxon>
        <taxon>Fungi</taxon>
        <taxon>Fungi incertae sedis</taxon>
        <taxon>Mucoromycota</taxon>
        <taxon>Mucoromycotina</taxon>
        <taxon>Mucoromycetes</taxon>
        <taxon>Mucorales</taxon>
        <taxon>Mucorineae</taxon>
        <taxon>Rhizopodaceae</taxon>
        <taxon>Rhizopus</taxon>
    </lineage>
</organism>
<sequence>MFSVSCVPAARPVIRTCDSTGLFIAMPISWAVAAARASVPPDPRSCRRRSKPVALPRDEIAGGTKVNTMAS</sequence>
<dbReference type="EMBL" id="JAANIU010017926">
    <property type="protein sequence ID" value="KAG1525990.1"/>
    <property type="molecule type" value="Genomic_DNA"/>
</dbReference>
<keyword evidence="2" id="KW-1185">Reference proteome</keyword>
<proteinExistence type="predicted"/>
<reference evidence="1 2" key="1">
    <citation type="journal article" date="2020" name="Microb. Genom.">
        <title>Genetic diversity of clinical and environmental Mucorales isolates obtained from an investigation of mucormycosis cases among solid organ transplant recipients.</title>
        <authorList>
            <person name="Nguyen M.H."/>
            <person name="Kaul D."/>
            <person name="Muto C."/>
            <person name="Cheng S.J."/>
            <person name="Richter R.A."/>
            <person name="Bruno V.M."/>
            <person name="Liu G."/>
            <person name="Beyhan S."/>
            <person name="Sundermann A.J."/>
            <person name="Mounaud S."/>
            <person name="Pasculle A.W."/>
            <person name="Nierman W.C."/>
            <person name="Driscoll E."/>
            <person name="Cumbie R."/>
            <person name="Clancy C.J."/>
            <person name="Dupont C.L."/>
        </authorList>
    </citation>
    <scope>NUCLEOTIDE SEQUENCE [LARGE SCALE GENOMIC DNA]</scope>
    <source>
        <strain evidence="1 2">GL24</strain>
    </source>
</reference>
<gene>
    <name evidence="1" type="ORF">G6F50_018418</name>
</gene>
<comment type="caution">
    <text evidence="1">The sequence shown here is derived from an EMBL/GenBank/DDBJ whole genome shotgun (WGS) entry which is preliminary data.</text>
</comment>
<dbReference type="AlphaFoldDB" id="A0A9P7BYT3"/>
<name>A0A9P7BYT3_9FUNG</name>
<evidence type="ECO:0000313" key="1">
    <source>
        <dbReference type="EMBL" id="KAG1525990.1"/>
    </source>
</evidence>
<protein>
    <submittedName>
        <fullName evidence="1">Uncharacterized protein</fullName>
    </submittedName>
</protein>
<accession>A0A9P7BYT3</accession>
<dbReference type="Proteomes" id="UP000740926">
    <property type="component" value="Unassembled WGS sequence"/>
</dbReference>